<sequence>MSSPIDFSNSNRDDAVGLFNRLIERSKHLETENKRLFSENKKLQVENASLKEQLKSKSLGFTFDPNLIKEAKEILNLKIESIISNQDEAKDGTSDNYEDEETRERT</sequence>
<keyword evidence="1" id="KW-0175">Coiled coil</keyword>
<dbReference type="Proteomes" id="UP000266673">
    <property type="component" value="Unassembled WGS sequence"/>
</dbReference>
<protein>
    <submittedName>
        <fullName evidence="3">Uncharacterized protein</fullName>
    </submittedName>
</protein>
<feature type="coiled-coil region" evidence="1">
    <location>
        <begin position="26"/>
        <end position="53"/>
    </location>
</feature>
<organism evidence="3 4">
    <name type="scientific">Gigaspora rosea</name>
    <dbReference type="NCBI Taxonomy" id="44941"/>
    <lineage>
        <taxon>Eukaryota</taxon>
        <taxon>Fungi</taxon>
        <taxon>Fungi incertae sedis</taxon>
        <taxon>Mucoromycota</taxon>
        <taxon>Glomeromycotina</taxon>
        <taxon>Glomeromycetes</taxon>
        <taxon>Diversisporales</taxon>
        <taxon>Gigasporaceae</taxon>
        <taxon>Gigaspora</taxon>
    </lineage>
</organism>
<accession>A0A397VEB3</accession>
<feature type="compositionally biased region" description="Acidic residues" evidence="2">
    <location>
        <begin position="96"/>
        <end position="106"/>
    </location>
</feature>
<proteinExistence type="predicted"/>
<comment type="caution">
    <text evidence="3">The sequence shown here is derived from an EMBL/GenBank/DDBJ whole genome shotgun (WGS) entry which is preliminary data.</text>
</comment>
<evidence type="ECO:0000313" key="3">
    <source>
        <dbReference type="EMBL" id="RIB20784.1"/>
    </source>
</evidence>
<evidence type="ECO:0000313" key="4">
    <source>
        <dbReference type="Proteomes" id="UP000266673"/>
    </source>
</evidence>
<evidence type="ECO:0000256" key="1">
    <source>
        <dbReference type="SAM" id="Coils"/>
    </source>
</evidence>
<reference evidence="3 4" key="1">
    <citation type="submission" date="2018-06" db="EMBL/GenBank/DDBJ databases">
        <title>Comparative genomics reveals the genomic features of Rhizophagus irregularis, R. cerebriforme, R. diaphanum and Gigaspora rosea, and their symbiotic lifestyle signature.</title>
        <authorList>
            <person name="Morin E."/>
            <person name="San Clemente H."/>
            <person name="Chen E.C.H."/>
            <person name="De La Providencia I."/>
            <person name="Hainaut M."/>
            <person name="Kuo A."/>
            <person name="Kohler A."/>
            <person name="Murat C."/>
            <person name="Tang N."/>
            <person name="Roy S."/>
            <person name="Loubradou J."/>
            <person name="Henrissat B."/>
            <person name="Grigoriev I.V."/>
            <person name="Corradi N."/>
            <person name="Roux C."/>
            <person name="Martin F.M."/>
        </authorList>
    </citation>
    <scope>NUCLEOTIDE SEQUENCE [LARGE SCALE GENOMIC DNA]</scope>
    <source>
        <strain evidence="3 4">DAOM 194757</strain>
    </source>
</reference>
<feature type="region of interest" description="Disordered" evidence="2">
    <location>
        <begin position="85"/>
        <end position="106"/>
    </location>
</feature>
<name>A0A397VEB3_9GLOM</name>
<gene>
    <name evidence="3" type="ORF">C2G38_2178349</name>
</gene>
<dbReference type="AlphaFoldDB" id="A0A397VEB3"/>
<dbReference type="EMBL" id="QKWP01000397">
    <property type="protein sequence ID" value="RIB20784.1"/>
    <property type="molecule type" value="Genomic_DNA"/>
</dbReference>
<evidence type="ECO:0000256" key="2">
    <source>
        <dbReference type="SAM" id="MobiDB-lite"/>
    </source>
</evidence>
<keyword evidence="4" id="KW-1185">Reference proteome</keyword>